<evidence type="ECO:0000313" key="3">
    <source>
        <dbReference type="Proteomes" id="UP000244005"/>
    </source>
</evidence>
<keyword evidence="1" id="KW-1133">Transmembrane helix</keyword>
<feature type="transmembrane region" description="Helical" evidence="1">
    <location>
        <begin position="49"/>
        <end position="75"/>
    </location>
</feature>
<organism evidence="2 3">
    <name type="scientific">Marchantia polymorpha</name>
    <name type="common">Common liverwort</name>
    <name type="synonym">Marchantia aquatica</name>
    <dbReference type="NCBI Taxonomy" id="3197"/>
    <lineage>
        <taxon>Eukaryota</taxon>
        <taxon>Viridiplantae</taxon>
        <taxon>Streptophyta</taxon>
        <taxon>Embryophyta</taxon>
        <taxon>Marchantiophyta</taxon>
        <taxon>Marchantiopsida</taxon>
        <taxon>Marchantiidae</taxon>
        <taxon>Marchantiales</taxon>
        <taxon>Marchantiaceae</taxon>
        <taxon>Marchantia</taxon>
    </lineage>
</organism>
<dbReference type="EMBL" id="KZ772679">
    <property type="protein sequence ID" value="PTQ47873.1"/>
    <property type="molecule type" value="Genomic_DNA"/>
</dbReference>
<protein>
    <recommendedName>
        <fullName evidence="4">Transmembrane protein</fullName>
    </recommendedName>
</protein>
<keyword evidence="1" id="KW-0812">Transmembrane</keyword>
<sequence>MSLTASLVGKFQCIVVVDCCETGRGVGRGSKSSSSSKCTMECRLGVLRILWFISIAFGVVIPRRCFSVLCVLFSLSLRRKHALLSLFLSLFLSLEFCFIAS</sequence>
<dbReference type="Gramene" id="Mp3g02470.1">
    <property type="protein sequence ID" value="Mp3g02470.1.cds1"/>
    <property type="gene ID" value="Mp3g02470"/>
</dbReference>
<name>A0A2R6XP37_MARPO</name>
<dbReference type="AlphaFoldDB" id="A0A2R6XP37"/>
<evidence type="ECO:0008006" key="4">
    <source>
        <dbReference type="Google" id="ProtNLM"/>
    </source>
</evidence>
<keyword evidence="3" id="KW-1185">Reference proteome</keyword>
<feature type="transmembrane region" description="Helical" evidence="1">
    <location>
        <begin position="81"/>
        <end position="100"/>
    </location>
</feature>
<accession>A0A2R6XP37</accession>
<keyword evidence="1" id="KW-0472">Membrane</keyword>
<evidence type="ECO:0000313" key="2">
    <source>
        <dbReference type="EMBL" id="PTQ47873.1"/>
    </source>
</evidence>
<dbReference type="Proteomes" id="UP000244005">
    <property type="component" value="Unassembled WGS sequence"/>
</dbReference>
<proteinExistence type="predicted"/>
<reference evidence="3" key="1">
    <citation type="journal article" date="2017" name="Cell">
        <title>Insights into land plant evolution garnered from the Marchantia polymorpha genome.</title>
        <authorList>
            <person name="Bowman J.L."/>
            <person name="Kohchi T."/>
            <person name="Yamato K.T."/>
            <person name="Jenkins J."/>
            <person name="Shu S."/>
            <person name="Ishizaki K."/>
            <person name="Yamaoka S."/>
            <person name="Nishihama R."/>
            <person name="Nakamura Y."/>
            <person name="Berger F."/>
            <person name="Adam C."/>
            <person name="Aki S.S."/>
            <person name="Althoff F."/>
            <person name="Araki T."/>
            <person name="Arteaga-Vazquez M.A."/>
            <person name="Balasubrmanian S."/>
            <person name="Barry K."/>
            <person name="Bauer D."/>
            <person name="Boehm C.R."/>
            <person name="Briginshaw L."/>
            <person name="Caballero-Perez J."/>
            <person name="Catarino B."/>
            <person name="Chen F."/>
            <person name="Chiyoda S."/>
            <person name="Chovatia M."/>
            <person name="Davies K.M."/>
            <person name="Delmans M."/>
            <person name="Demura T."/>
            <person name="Dierschke T."/>
            <person name="Dolan L."/>
            <person name="Dorantes-Acosta A.E."/>
            <person name="Eklund D.M."/>
            <person name="Florent S.N."/>
            <person name="Flores-Sandoval E."/>
            <person name="Fujiyama A."/>
            <person name="Fukuzawa H."/>
            <person name="Galik B."/>
            <person name="Grimanelli D."/>
            <person name="Grimwood J."/>
            <person name="Grossniklaus U."/>
            <person name="Hamada T."/>
            <person name="Haseloff J."/>
            <person name="Hetherington A.J."/>
            <person name="Higo A."/>
            <person name="Hirakawa Y."/>
            <person name="Hundley H.N."/>
            <person name="Ikeda Y."/>
            <person name="Inoue K."/>
            <person name="Inoue S.I."/>
            <person name="Ishida S."/>
            <person name="Jia Q."/>
            <person name="Kakita M."/>
            <person name="Kanazawa T."/>
            <person name="Kawai Y."/>
            <person name="Kawashima T."/>
            <person name="Kennedy M."/>
            <person name="Kinose K."/>
            <person name="Kinoshita T."/>
            <person name="Kohara Y."/>
            <person name="Koide E."/>
            <person name="Komatsu K."/>
            <person name="Kopischke S."/>
            <person name="Kubo M."/>
            <person name="Kyozuka J."/>
            <person name="Lagercrantz U."/>
            <person name="Lin S.S."/>
            <person name="Lindquist E."/>
            <person name="Lipzen A.M."/>
            <person name="Lu C.W."/>
            <person name="De Luna E."/>
            <person name="Martienssen R.A."/>
            <person name="Minamino N."/>
            <person name="Mizutani M."/>
            <person name="Mizutani M."/>
            <person name="Mochizuki N."/>
            <person name="Monte I."/>
            <person name="Mosher R."/>
            <person name="Nagasaki H."/>
            <person name="Nakagami H."/>
            <person name="Naramoto S."/>
            <person name="Nishitani K."/>
            <person name="Ohtani M."/>
            <person name="Okamoto T."/>
            <person name="Okumura M."/>
            <person name="Phillips J."/>
            <person name="Pollak B."/>
            <person name="Reinders A."/>
            <person name="Rovekamp M."/>
            <person name="Sano R."/>
            <person name="Sawa S."/>
            <person name="Schmid M.W."/>
            <person name="Shirakawa M."/>
            <person name="Solano R."/>
            <person name="Spunde A."/>
            <person name="Suetsugu N."/>
            <person name="Sugano S."/>
            <person name="Sugiyama A."/>
            <person name="Sun R."/>
            <person name="Suzuki Y."/>
            <person name="Takenaka M."/>
            <person name="Takezawa D."/>
            <person name="Tomogane H."/>
            <person name="Tsuzuki M."/>
            <person name="Ueda T."/>
            <person name="Umeda M."/>
            <person name="Ward J.M."/>
            <person name="Watanabe Y."/>
            <person name="Yazaki K."/>
            <person name="Yokoyama R."/>
            <person name="Yoshitake Y."/>
            <person name="Yotsui I."/>
            <person name="Zachgo S."/>
            <person name="Schmutz J."/>
        </authorList>
    </citation>
    <scope>NUCLEOTIDE SEQUENCE [LARGE SCALE GENOMIC DNA]</scope>
    <source>
        <strain evidence="3">Tak-1</strain>
    </source>
</reference>
<gene>
    <name evidence="2" type="ORF">MARPO_0007s0236</name>
</gene>
<evidence type="ECO:0000256" key="1">
    <source>
        <dbReference type="SAM" id="Phobius"/>
    </source>
</evidence>